<dbReference type="PANTHER" id="PTHR32347">
    <property type="entry name" value="EFFLUX SYSTEM COMPONENT YKNX-RELATED"/>
    <property type="match status" value="1"/>
</dbReference>
<gene>
    <name evidence="5" type="ORF">Aau02nite_01370</name>
</gene>
<sequence length="344" mass="35111">MTRRTALVVIAAVATLGATGAAAVALDDDPDTPPAAAGPAATTTVRRQTLAKSVTVDGDLGYGTPVPMKSAAGGTVTWLPKPGRTIERGGTVLRADNRRVVLLTGVLPLYRPLSPGVDGPDVLQFERNLRELGYGGFTVDDEYSAATARAVRSWQKKLGLPRTGTVTSSWVVVATGTIRVAEHKVRVGDPATGEVLTYTGAGAVVTVDAEADAADWAQPGAAVSVTLPSGKKSPGTVTHVGAKATAEEGKDPTVPVTIKLRDPKAGGGLREAPVEVTYTGQQRKNVLSVPVAALVALAEGGYGLQVVEGGVTRYLPVEVGMFADGRAEVSGAGLADGMTVGMPA</sequence>
<dbReference type="PANTHER" id="PTHR32347:SF14">
    <property type="entry name" value="EFFLUX SYSTEM COMPONENT YKNX-RELATED"/>
    <property type="match status" value="1"/>
</dbReference>
<dbReference type="EMBL" id="BOQL01000001">
    <property type="protein sequence ID" value="GIM63023.1"/>
    <property type="molecule type" value="Genomic_DNA"/>
</dbReference>
<evidence type="ECO:0000313" key="5">
    <source>
        <dbReference type="EMBL" id="GIM63023.1"/>
    </source>
</evidence>
<name>A0A919S2E7_9ACTN</name>
<dbReference type="Gene3D" id="2.40.420.20">
    <property type="match status" value="1"/>
</dbReference>
<keyword evidence="6" id="KW-1185">Reference proteome</keyword>
<dbReference type="InterPro" id="IPR002477">
    <property type="entry name" value="Peptidoglycan-bd-like"/>
</dbReference>
<evidence type="ECO:0000259" key="4">
    <source>
        <dbReference type="Pfam" id="PF01471"/>
    </source>
</evidence>
<dbReference type="Pfam" id="PF01471">
    <property type="entry name" value="PG_binding_1"/>
    <property type="match status" value="1"/>
</dbReference>
<proteinExistence type="predicted"/>
<organism evidence="5 6">
    <name type="scientific">Actinoplanes auranticolor</name>
    <dbReference type="NCBI Taxonomy" id="47988"/>
    <lineage>
        <taxon>Bacteria</taxon>
        <taxon>Bacillati</taxon>
        <taxon>Actinomycetota</taxon>
        <taxon>Actinomycetes</taxon>
        <taxon>Micromonosporales</taxon>
        <taxon>Micromonosporaceae</taxon>
        <taxon>Actinoplanes</taxon>
    </lineage>
</organism>
<evidence type="ECO:0000256" key="1">
    <source>
        <dbReference type="ARBA" id="ARBA00004196"/>
    </source>
</evidence>
<dbReference type="SUPFAM" id="SSF47090">
    <property type="entry name" value="PGBD-like"/>
    <property type="match status" value="1"/>
</dbReference>
<evidence type="ECO:0000256" key="2">
    <source>
        <dbReference type="ARBA" id="ARBA00023054"/>
    </source>
</evidence>
<dbReference type="InterPro" id="IPR036366">
    <property type="entry name" value="PGBDSf"/>
</dbReference>
<feature type="chain" id="PRO_5038459511" evidence="3">
    <location>
        <begin position="26"/>
        <end position="344"/>
    </location>
</feature>
<reference evidence="5" key="1">
    <citation type="submission" date="2021-03" db="EMBL/GenBank/DDBJ databases">
        <title>Whole genome shotgun sequence of Actinoplanes auranticolor NBRC 12245.</title>
        <authorList>
            <person name="Komaki H."/>
            <person name="Tamura T."/>
        </authorList>
    </citation>
    <scope>NUCLEOTIDE SEQUENCE</scope>
    <source>
        <strain evidence="5">NBRC 12245</strain>
    </source>
</reference>
<evidence type="ECO:0000256" key="3">
    <source>
        <dbReference type="SAM" id="SignalP"/>
    </source>
</evidence>
<dbReference type="InterPro" id="IPR036365">
    <property type="entry name" value="PGBD-like_sf"/>
</dbReference>
<feature type="signal peptide" evidence="3">
    <location>
        <begin position="1"/>
        <end position="25"/>
    </location>
</feature>
<feature type="domain" description="Peptidoglycan binding-like" evidence="4">
    <location>
        <begin position="119"/>
        <end position="168"/>
    </location>
</feature>
<dbReference type="AlphaFoldDB" id="A0A919S2E7"/>
<protein>
    <submittedName>
        <fullName evidence="5">Peptidoglycan-binding protein</fullName>
    </submittedName>
</protein>
<keyword evidence="3" id="KW-0732">Signal</keyword>
<dbReference type="Gene3D" id="1.10.101.10">
    <property type="entry name" value="PGBD-like superfamily/PGBD"/>
    <property type="match status" value="1"/>
</dbReference>
<comment type="subcellular location">
    <subcellularLocation>
        <location evidence="1">Cell envelope</location>
    </subcellularLocation>
</comment>
<dbReference type="GO" id="GO:0030313">
    <property type="term" value="C:cell envelope"/>
    <property type="evidence" value="ECO:0007669"/>
    <property type="project" value="UniProtKB-SubCell"/>
</dbReference>
<evidence type="ECO:0000313" key="6">
    <source>
        <dbReference type="Proteomes" id="UP000681340"/>
    </source>
</evidence>
<comment type="caution">
    <text evidence="5">The sequence shown here is derived from an EMBL/GenBank/DDBJ whole genome shotgun (WGS) entry which is preliminary data.</text>
</comment>
<dbReference type="InterPro" id="IPR050465">
    <property type="entry name" value="UPF0194_transport"/>
</dbReference>
<dbReference type="Proteomes" id="UP000681340">
    <property type="component" value="Unassembled WGS sequence"/>
</dbReference>
<accession>A0A919S2E7</accession>
<dbReference type="RefSeq" id="WP_212986293.1">
    <property type="nucleotide sequence ID" value="NZ_BAABEA010000029.1"/>
</dbReference>
<keyword evidence="2" id="KW-0175">Coiled coil</keyword>